<gene>
    <name evidence="1" type="ORF">Tasa_048_035</name>
</gene>
<dbReference type="OrthoDB" id="9149607at2"/>
<proteinExistence type="predicted"/>
<dbReference type="CDD" id="cd19166">
    <property type="entry name" value="HemeO-bac"/>
    <property type="match status" value="1"/>
</dbReference>
<keyword evidence="2" id="KW-1185">Reference proteome</keyword>
<dbReference type="Proteomes" id="UP000032679">
    <property type="component" value="Unassembled WGS sequence"/>
</dbReference>
<dbReference type="RefSeq" id="WP_148506010.1">
    <property type="nucleotide sequence ID" value="NZ_BALE01000048.1"/>
</dbReference>
<accession>A0A0D6MPV2</accession>
<evidence type="ECO:0008006" key="3">
    <source>
        <dbReference type="Google" id="ProtNLM"/>
    </source>
</evidence>
<dbReference type="AlphaFoldDB" id="A0A0D6MPV2"/>
<evidence type="ECO:0000313" key="1">
    <source>
        <dbReference type="EMBL" id="GAN55410.1"/>
    </source>
</evidence>
<dbReference type="EMBL" id="BALE01000048">
    <property type="protein sequence ID" value="GAN55410.1"/>
    <property type="molecule type" value="Genomic_DNA"/>
</dbReference>
<dbReference type="InterPro" id="IPR016084">
    <property type="entry name" value="Haem_Oase-like_multi-hlx"/>
</dbReference>
<protein>
    <recommendedName>
        <fullName evidence="3">Heme oxygenase</fullName>
    </recommendedName>
</protein>
<dbReference type="SUPFAM" id="SSF48613">
    <property type="entry name" value="Heme oxygenase-like"/>
    <property type="match status" value="1"/>
</dbReference>
<dbReference type="Gene3D" id="1.20.910.10">
    <property type="entry name" value="Heme oxygenase-like"/>
    <property type="match status" value="1"/>
</dbReference>
<comment type="caution">
    <text evidence="1">The sequence shown here is derived from an EMBL/GenBank/DDBJ whole genome shotgun (WGS) entry which is preliminary data.</text>
</comment>
<sequence>MADLTQPADLIEPGAALAAVRRAGRAAHERVDVAFSGFDLGNPASYAAFLDTHAAIVLPLERMLAERVLPPWTPRAECLRGDLSALGRPVPPPLTIAASGAGAAYDGWCHGALYVLEGSRLGGRVLAGRVPDGLPHAYLSAAHGPGGWRAFLDALGARLDAGDTAFREGAVTGAVETFALFERAAASRD</sequence>
<evidence type="ECO:0000313" key="2">
    <source>
        <dbReference type="Proteomes" id="UP000032679"/>
    </source>
</evidence>
<dbReference type="STRING" id="1231623.Tasa_048_035"/>
<reference evidence="1 2" key="1">
    <citation type="submission" date="2012-10" db="EMBL/GenBank/DDBJ databases">
        <title>Genome sequencing of Tanticharoenia sakaeratensis NBRC 103193.</title>
        <authorList>
            <person name="Azuma Y."/>
            <person name="Hadano H."/>
            <person name="Hirakawa H."/>
            <person name="Matsushita K."/>
        </authorList>
    </citation>
    <scope>NUCLEOTIDE SEQUENCE [LARGE SCALE GENOMIC DNA]</scope>
    <source>
        <strain evidence="1 2">NBRC 103193</strain>
    </source>
</reference>
<name>A0A0D6MPV2_9PROT</name>
<organism evidence="1 2">
    <name type="scientific">Tanticharoenia sakaeratensis NBRC 103193</name>
    <dbReference type="NCBI Taxonomy" id="1231623"/>
    <lineage>
        <taxon>Bacteria</taxon>
        <taxon>Pseudomonadati</taxon>
        <taxon>Pseudomonadota</taxon>
        <taxon>Alphaproteobacteria</taxon>
        <taxon>Acetobacterales</taxon>
        <taxon>Acetobacteraceae</taxon>
        <taxon>Tanticharoenia</taxon>
    </lineage>
</organism>